<name>A0AAV7EQS7_ARIFI</name>
<comment type="caution">
    <text evidence="2">The sequence shown here is derived from an EMBL/GenBank/DDBJ whole genome shotgun (WGS) entry which is preliminary data.</text>
</comment>
<feature type="region of interest" description="Disordered" evidence="1">
    <location>
        <begin position="1"/>
        <end position="46"/>
    </location>
</feature>
<evidence type="ECO:0000313" key="3">
    <source>
        <dbReference type="Proteomes" id="UP000825729"/>
    </source>
</evidence>
<dbReference type="EMBL" id="JAINDJ010000004">
    <property type="protein sequence ID" value="KAG9450774.1"/>
    <property type="molecule type" value="Genomic_DNA"/>
</dbReference>
<evidence type="ECO:0000256" key="1">
    <source>
        <dbReference type="SAM" id="MobiDB-lite"/>
    </source>
</evidence>
<keyword evidence="3" id="KW-1185">Reference proteome</keyword>
<dbReference type="Proteomes" id="UP000825729">
    <property type="component" value="Unassembled WGS sequence"/>
</dbReference>
<accession>A0AAV7EQS7</accession>
<gene>
    <name evidence="2" type="ORF">H6P81_010739</name>
</gene>
<organism evidence="2 3">
    <name type="scientific">Aristolochia fimbriata</name>
    <name type="common">White veined hardy Dutchman's pipe vine</name>
    <dbReference type="NCBI Taxonomy" id="158543"/>
    <lineage>
        <taxon>Eukaryota</taxon>
        <taxon>Viridiplantae</taxon>
        <taxon>Streptophyta</taxon>
        <taxon>Embryophyta</taxon>
        <taxon>Tracheophyta</taxon>
        <taxon>Spermatophyta</taxon>
        <taxon>Magnoliopsida</taxon>
        <taxon>Magnoliidae</taxon>
        <taxon>Piperales</taxon>
        <taxon>Aristolochiaceae</taxon>
        <taxon>Aristolochia</taxon>
    </lineage>
</organism>
<reference evidence="2 3" key="1">
    <citation type="submission" date="2021-07" db="EMBL/GenBank/DDBJ databases">
        <title>The Aristolochia fimbriata genome: insights into angiosperm evolution, floral development and chemical biosynthesis.</title>
        <authorList>
            <person name="Jiao Y."/>
        </authorList>
    </citation>
    <scope>NUCLEOTIDE SEQUENCE [LARGE SCALE GENOMIC DNA]</scope>
    <source>
        <strain evidence="2">IBCAS-2021</strain>
        <tissue evidence="2">Leaf</tissue>
    </source>
</reference>
<evidence type="ECO:0000313" key="2">
    <source>
        <dbReference type="EMBL" id="KAG9450774.1"/>
    </source>
</evidence>
<dbReference type="AlphaFoldDB" id="A0AAV7EQS7"/>
<sequence length="199" mass="22718">MEDDGKLLENHSPGLSSLDQNREKQSGPRESNEDGQSTWSTPTTLQPVLLSDEERRIRIELESEIEMGLEEELKQGICHLALRLHTLYQHQKERSKKNTFTELNIAIRMEGESNIEVHEIKRGNYDKLRTLSPGPALNQPSSRSLNWAKTLRSSSTLTLTNRKTGKTAETLRQSWRVTGSNCAALNIKKATCYRKNMRK</sequence>
<proteinExistence type="predicted"/>
<feature type="compositionally biased region" description="Basic and acidic residues" evidence="1">
    <location>
        <begin position="20"/>
        <end position="32"/>
    </location>
</feature>
<protein>
    <submittedName>
        <fullName evidence="2">Uncharacterized protein</fullName>
    </submittedName>
</protein>
<feature type="compositionally biased region" description="Polar residues" evidence="1">
    <location>
        <begin position="34"/>
        <end position="46"/>
    </location>
</feature>